<dbReference type="GO" id="GO:0003886">
    <property type="term" value="F:DNA (cytosine-5-)-methyltransferase activity"/>
    <property type="evidence" value="ECO:0007669"/>
    <property type="project" value="UniProtKB-EC"/>
</dbReference>
<sequence>MTPQLNALDLFAGSGWGVACHRLGIDEHGVEIMDEAVATRDAAGFSTIFRDVWDGLLSESFLSAAAYDLLADYDLLIASPPCQTFSAAGKGAGRKALDEVLGLIRARVWADPFLLKRSTSGLDPRTALVLVPLAYIRRDRPRFVALEQVPSVLPVWEAYADVMRSMGYSVAVGLLNAEQYGVPQTRRRAILVARRDGAPAKLPTPTHSRYYSRDPQRLDEGVLPWVSMADALGWGMERRPSPTVTGGGTETGGAEPIAKLARYTARADWVARKPQTAKRTALYGTRPDRRADSPAFTLVGHDGHPRGGFEWVDAKTGESQRLSPEECAVLQSYPRPFPFQGTKTRRFLQIGNAVPPLLAEAILSTFLD</sequence>
<dbReference type="RefSeq" id="WP_141378179.1">
    <property type="nucleotide sequence ID" value="NZ_BJML01000011.1"/>
</dbReference>
<gene>
    <name evidence="7" type="ORF">MTE01_29060</name>
</gene>
<dbReference type="OrthoDB" id="9813719at2"/>
<evidence type="ECO:0000256" key="3">
    <source>
        <dbReference type="ARBA" id="ARBA00022679"/>
    </source>
</evidence>
<keyword evidence="5" id="KW-0680">Restriction system</keyword>
<name>A0A4Y3QP96_MICTE</name>
<accession>A0A4Y3QP96</accession>
<dbReference type="InterPro" id="IPR029063">
    <property type="entry name" value="SAM-dependent_MTases_sf"/>
</dbReference>
<dbReference type="GO" id="GO:0009307">
    <property type="term" value="P:DNA restriction-modification system"/>
    <property type="evidence" value="ECO:0007669"/>
    <property type="project" value="UniProtKB-KW"/>
</dbReference>
<keyword evidence="3 6" id="KW-0808">Transferase</keyword>
<protein>
    <recommendedName>
        <fullName evidence="1">DNA (cytosine-5-)-methyltransferase</fullName>
        <ecNumber evidence="1">2.1.1.37</ecNumber>
    </recommendedName>
</protein>
<comment type="caution">
    <text evidence="7">The sequence shown here is derived from an EMBL/GenBank/DDBJ whole genome shotgun (WGS) entry which is preliminary data.</text>
</comment>
<dbReference type="PANTHER" id="PTHR10629:SF52">
    <property type="entry name" value="DNA (CYTOSINE-5)-METHYLTRANSFERASE 1"/>
    <property type="match status" value="1"/>
</dbReference>
<dbReference type="EC" id="2.1.1.37" evidence="1"/>
<evidence type="ECO:0000256" key="5">
    <source>
        <dbReference type="ARBA" id="ARBA00022747"/>
    </source>
</evidence>
<organism evidence="7 8">
    <name type="scientific">Microbacterium testaceum</name>
    <name type="common">Aureobacterium testaceum</name>
    <name type="synonym">Brevibacterium testaceum</name>
    <dbReference type="NCBI Taxonomy" id="2033"/>
    <lineage>
        <taxon>Bacteria</taxon>
        <taxon>Bacillati</taxon>
        <taxon>Actinomycetota</taxon>
        <taxon>Actinomycetes</taxon>
        <taxon>Micrococcales</taxon>
        <taxon>Microbacteriaceae</taxon>
        <taxon>Microbacterium</taxon>
    </lineage>
</organism>
<dbReference type="GeneID" id="57145589"/>
<dbReference type="SUPFAM" id="SSF53335">
    <property type="entry name" value="S-adenosyl-L-methionine-dependent methyltransferases"/>
    <property type="match status" value="1"/>
</dbReference>
<evidence type="ECO:0000256" key="1">
    <source>
        <dbReference type="ARBA" id="ARBA00011975"/>
    </source>
</evidence>
<evidence type="ECO:0000313" key="8">
    <source>
        <dbReference type="Proteomes" id="UP000319525"/>
    </source>
</evidence>
<dbReference type="Gene3D" id="3.40.50.150">
    <property type="entry name" value="Vaccinia Virus protein VP39"/>
    <property type="match status" value="1"/>
</dbReference>
<dbReference type="EMBL" id="BJML01000011">
    <property type="protein sequence ID" value="GEB46961.1"/>
    <property type="molecule type" value="Genomic_DNA"/>
</dbReference>
<dbReference type="Pfam" id="PF00145">
    <property type="entry name" value="DNA_methylase"/>
    <property type="match status" value="2"/>
</dbReference>
<dbReference type="InterPro" id="IPR001525">
    <property type="entry name" value="C5_MeTfrase"/>
</dbReference>
<dbReference type="GO" id="GO:0032259">
    <property type="term" value="P:methylation"/>
    <property type="evidence" value="ECO:0007669"/>
    <property type="project" value="UniProtKB-KW"/>
</dbReference>
<evidence type="ECO:0000256" key="2">
    <source>
        <dbReference type="ARBA" id="ARBA00022603"/>
    </source>
</evidence>
<keyword evidence="2 6" id="KW-0489">Methyltransferase</keyword>
<dbReference type="GO" id="GO:0044027">
    <property type="term" value="P:negative regulation of gene expression via chromosomal CpG island methylation"/>
    <property type="evidence" value="ECO:0007669"/>
    <property type="project" value="TreeGrafter"/>
</dbReference>
<evidence type="ECO:0000256" key="4">
    <source>
        <dbReference type="ARBA" id="ARBA00022691"/>
    </source>
</evidence>
<dbReference type="PRINTS" id="PR00105">
    <property type="entry name" value="C5METTRFRASE"/>
</dbReference>
<evidence type="ECO:0000256" key="6">
    <source>
        <dbReference type="PROSITE-ProRule" id="PRU01016"/>
    </source>
</evidence>
<dbReference type="AlphaFoldDB" id="A0A4Y3QP96"/>
<proteinExistence type="inferred from homology"/>
<dbReference type="InterPro" id="IPR018117">
    <property type="entry name" value="C5_DNA_meth_AS"/>
</dbReference>
<dbReference type="PROSITE" id="PS51679">
    <property type="entry name" value="SAM_MT_C5"/>
    <property type="match status" value="1"/>
</dbReference>
<evidence type="ECO:0000313" key="7">
    <source>
        <dbReference type="EMBL" id="GEB46961.1"/>
    </source>
</evidence>
<dbReference type="PANTHER" id="PTHR10629">
    <property type="entry name" value="CYTOSINE-SPECIFIC METHYLTRANSFERASE"/>
    <property type="match status" value="1"/>
</dbReference>
<keyword evidence="4 6" id="KW-0949">S-adenosyl-L-methionine</keyword>
<comment type="similarity">
    <text evidence="6">Belongs to the class I-like SAM-binding methyltransferase superfamily. C5-methyltransferase family.</text>
</comment>
<reference evidence="7 8" key="1">
    <citation type="submission" date="2019-06" db="EMBL/GenBank/DDBJ databases">
        <title>Whole genome shotgun sequence of Microbacterium testaceum NBRC 12675.</title>
        <authorList>
            <person name="Hosoyama A."/>
            <person name="Uohara A."/>
            <person name="Ohji S."/>
            <person name="Ichikawa N."/>
        </authorList>
    </citation>
    <scope>NUCLEOTIDE SEQUENCE [LARGE SCALE GENOMIC DNA]</scope>
    <source>
        <strain evidence="7 8">NBRC 12675</strain>
    </source>
</reference>
<dbReference type="Gene3D" id="3.90.120.10">
    <property type="entry name" value="DNA Methylase, subunit A, domain 2"/>
    <property type="match status" value="1"/>
</dbReference>
<dbReference type="GO" id="GO:0003677">
    <property type="term" value="F:DNA binding"/>
    <property type="evidence" value="ECO:0007669"/>
    <property type="project" value="TreeGrafter"/>
</dbReference>
<dbReference type="InterPro" id="IPR050390">
    <property type="entry name" value="C5-Methyltransferase"/>
</dbReference>
<dbReference type="Proteomes" id="UP000319525">
    <property type="component" value="Unassembled WGS sequence"/>
</dbReference>
<feature type="active site" evidence="6">
    <location>
        <position position="82"/>
    </location>
</feature>
<dbReference type="PROSITE" id="PS00094">
    <property type="entry name" value="C5_MTASE_1"/>
    <property type="match status" value="1"/>
</dbReference>